<dbReference type="Pfam" id="PF02613">
    <property type="entry name" value="Nitrate_red_del"/>
    <property type="match status" value="1"/>
</dbReference>
<dbReference type="RefSeq" id="WP_080606222.1">
    <property type="nucleotide sequence ID" value="NZ_CP009111.1"/>
</dbReference>
<dbReference type="GO" id="GO:0016530">
    <property type="term" value="F:metallochaperone activity"/>
    <property type="evidence" value="ECO:0007669"/>
    <property type="project" value="TreeGrafter"/>
</dbReference>
<name>A0A1B1K4V0_RHOOP</name>
<dbReference type="InterPro" id="IPR036411">
    <property type="entry name" value="TorD-like_sf"/>
</dbReference>
<evidence type="ECO:0000313" key="3">
    <source>
        <dbReference type="Proteomes" id="UP000186108"/>
    </source>
</evidence>
<proteinExistence type="predicted"/>
<sequence>MTSLFGRRRDRTRDRLVWHAAALLLAYPDDGRDERLHVVADILGHLPPDSGRLLARTHRFLYDTDPYTAAAQYVETFDLRRRTTLYLTYWTAGDTRNRGREILAFADAYRRAGVEPPKDESADHLTVVLEFAALVDAAAGAGLLSAHRIPLDMLHAALGESGSPYAPVLGAVRGTLPPASDQDVVRARQLAAAGPPAEAVGLEPFTLTVPPRREGAT</sequence>
<keyword evidence="2" id="KW-0560">Oxidoreductase</keyword>
<dbReference type="EMBL" id="CP009111">
    <property type="protein sequence ID" value="ANS27654.1"/>
    <property type="molecule type" value="Genomic_DNA"/>
</dbReference>
<dbReference type="NCBIfam" id="TIGR00684">
    <property type="entry name" value="narJ"/>
    <property type="match status" value="1"/>
</dbReference>
<dbReference type="SUPFAM" id="SSF89155">
    <property type="entry name" value="TorD-like"/>
    <property type="match status" value="1"/>
</dbReference>
<dbReference type="GO" id="GO:0042128">
    <property type="term" value="P:nitrate assimilation"/>
    <property type="evidence" value="ECO:0007669"/>
    <property type="project" value="UniProtKB-KW"/>
</dbReference>
<dbReference type="PANTHER" id="PTHR43680:SF2">
    <property type="entry name" value="NITRATE REDUCTASE MOLYBDENUM COFACTOR ASSEMBLY CHAPERONE NARJ"/>
    <property type="match status" value="1"/>
</dbReference>
<dbReference type="AlphaFoldDB" id="A0A1B1K4V0"/>
<dbReference type="GO" id="GO:0016491">
    <property type="term" value="F:oxidoreductase activity"/>
    <property type="evidence" value="ECO:0007669"/>
    <property type="project" value="UniProtKB-KW"/>
</dbReference>
<dbReference type="Proteomes" id="UP000186108">
    <property type="component" value="Chromosome"/>
</dbReference>
<evidence type="ECO:0000313" key="2">
    <source>
        <dbReference type="EMBL" id="ANS27654.1"/>
    </source>
</evidence>
<keyword evidence="1" id="KW-0534">Nitrate assimilation</keyword>
<dbReference type="GO" id="GO:0051131">
    <property type="term" value="P:chaperone-mediated protein complex assembly"/>
    <property type="evidence" value="ECO:0007669"/>
    <property type="project" value="InterPro"/>
</dbReference>
<dbReference type="GO" id="GO:0051082">
    <property type="term" value="F:unfolded protein binding"/>
    <property type="evidence" value="ECO:0007669"/>
    <property type="project" value="InterPro"/>
</dbReference>
<dbReference type="InterPro" id="IPR003765">
    <property type="entry name" value="NO3_reductase_chaperone_NarJ"/>
</dbReference>
<dbReference type="PATRIC" id="fig|37919.13.peg.3032"/>
<organism evidence="2 3">
    <name type="scientific">Rhodococcus opacus</name>
    <name type="common">Nocardia opaca</name>
    <dbReference type="NCBI Taxonomy" id="37919"/>
    <lineage>
        <taxon>Bacteria</taxon>
        <taxon>Bacillati</taxon>
        <taxon>Actinomycetota</taxon>
        <taxon>Actinomycetes</taxon>
        <taxon>Mycobacteriales</taxon>
        <taxon>Nocardiaceae</taxon>
        <taxon>Rhodococcus</taxon>
    </lineage>
</organism>
<gene>
    <name evidence="2" type="primary">narJ</name>
    <name evidence="2" type="ORF">R1CP_14750</name>
</gene>
<evidence type="ECO:0000256" key="1">
    <source>
        <dbReference type="ARBA" id="ARBA00023063"/>
    </source>
</evidence>
<reference evidence="2 3" key="1">
    <citation type="submission" date="2014-07" db="EMBL/GenBank/DDBJ databases">
        <authorList>
            <person name="Zhang J.E."/>
            <person name="Yang H."/>
            <person name="Guo J."/>
            <person name="Deng Z."/>
            <person name="Luo H."/>
            <person name="Luo M."/>
            <person name="Zhao B."/>
        </authorList>
    </citation>
    <scope>NUCLEOTIDE SEQUENCE [LARGE SCALE GENOMIC DNA]</scope>
    <source>
        <strain evidence="2 3">1CP</strain>
    </source>
</reference>
<dbReference type="InterPro" id="IPR020945">
    <property type="entry name" value="DMSO/NO3_reduct_chaperone"/>
</dbReference>
<dbReference type="Gene3D" id="1.10.3480.10">
    <property type="entry name" value="TorD-like"/>
    <property type="match status" value="1"/>
</dbReference>
<accession>A0A1B1K4V0</accession>
<dbReference type="PANTHER" id="PTHR43680">
    <property type="entry name" value="NITRATE REDUCTASE MOLYBDENUM COFACTOR ASSEMBLY CHAPERONE"/>
    <property type="match status" value="1"/>
</dbReference>
<protein>
    <submittedName>
        <fullName evidence="2">Nitrate reductase accessory protein NarJ</fullName>
        <ecNumber evidence="2">1.7.99.4</ecNumber>
    </submittedName>
</protein>
<dbReference type="EC" id="1.7.99.4" evidence="2"/>